<keyword evidence="1" id="KW-0812">Transmembrane</keyword>
<name>A0A127Q5P7_9BURK</name>
<keyword evidence="1" id="KW-0472">Membrane</keyword>
<sequence length="40" mass="4553">MSLFKKSIYQVFIFWLITSLLLLMISSKTALFPATLSEVA</sequence>
<dbReference type="AlphaFoldDB" id="A0A127Q5P7"/>
<proteinExistence type="predicted"/>
<dbReference type="PATRIC" id="fig|279113.9.peg.2983"/>
<accession>A0A127Q5P7</accession>
<keyword evidence="1" id="KW-1133">Transmembrane helix</keyword>
<evidence type="ECO:0000313" key="2">
    <source>
        <dbReference type="EMBL" id="AMP05357.1"/>
    </source>
</evidence>
<evidence type="ECO:0000313" key="3">
    <source>
        <dbReference type="Proteomes" id="UP000074561"/>
    </source>
</evidence>
<reference evidence="2 3" key="1">
    <citation type="submission" date="2015-11" db="EMBL/GenBank/DDBJ databases">
        <title>Exploring the genomic traits of fungus-feeding bacterial genus Collimonas.</title>
        <authorList>
            <person name="Song C."/>
            <person name="Schmidt R."/>
            <person name="de Jager V."/>
            <person name="Krzyzanowska D."/>
            <person name="Jongedijk E."/>
            <person name="Cankar K."/>
            <person name="Beekwilder J."/>
            <person name="van Veen A."/>
            <person name="de Boer W."/>
            <person name="van Veen J.A."/>
            <person name="Garbeva P."/>
        </authorList>
    </citation>
    <scope>NUCLEOTIDE SEQUENCE [LARGE SCALE GENOMIC DNA]</scope>
    <source>
        <strain evidence="2 3">Ter91</strain>
    </source>
</reference>
<feature type="transmembrane region" description="Helical" evidence="1">
    <location>
        <begin position="12"/>
        <end position="34"/>
    </location>
</feature>
<gene>
    <name evidence="2" type="ORF">CPter91_3016</name>
</gene>
<protein>
    <submittedName>
        <fullName evidence="2">Putative membrane protein</fullName>
    </submittedName>
</protein>
<dbReference type="Proteomes" id="UP000074561">
    <property type="component" value="Chromosome"/>
</dbReference>
<organism evidence="2 3">
    <name type="scientific">Collimonas pratensis</name>
    <dbReference type="NCBI Taxonomy" id="279113"/>
    <lineage>
        <taxon>Bacteria</taxon>
        <taxon>Pseudomonadati</taxon>
        <taxon>Pseudomonadota</taxon>
        <taxon>Betaproteobacteria</taxon>
        <taxon>Burkholderiales</taxon>
        <taxon>Oxalobacteraceae</taxon>
        <taxon>Collimonas</taxon>
    </lineage>
</organism>
<dbReference type="EMBL" id="CP013234">
    <property type="protein sequence ID" value="AMP05357.1"/>
    <property type="molecule type" value="Genomic_DNA"/>
</dbReference>
<dbReference type="KEGG" id="cpra:CPter91_3016"/>
<evidence type="ECO:0000256" key="1">
    <source>
        <dbReference type="SAM" id="Phobius"/>
    </source>
</evidence>